<dbReference type="RefSeq" id="WP_166316120.1">
    <property type="nucleotide sequence ID" value="NZ_CP049866.1"/>
</dbReference>
<name>A0A6G7YEC9_9ACTN</name>
<evidence type="ECO:0000256" key="1">
    <source>
        <dbReference type="SAM" id="MobiDB-lite"/>
    </source>
</evidence>
<gene>
    <name evidence="2" type="ORF">G7071_05930</name>
</gene>
<protein>
    <submittedName>
        <fullName evidence="2">Uncharacterized protein</fullName>
    </submittedName>
</protein>
<dbReference type="AlphaFoldDB" id="A0A6G7YEC9"/>
<dbReference type="EMBL" id="CP049866">
    <property type="protein sequence ID" value="QIK75036.1"/>
    <property type="molecule type" value="Genomic_DNA"/>
</dbReference>
<feature type="region of interest" description="Disordered" evidence="1">
    <location>
        <begin position="22"/>
        <end position="50"/>
    </location>
</feature>
<accession>A0A6G7YEC9</accession>
<proteinExistence type="predicted"/>
<reference evidence="2 3" key="1">
    <citation type="submission" date="2020-03" db="EMBL/GenBank/DDBJ databases">
        <title>Nocardioides sp. nov., isolated from fish.</title>
        <authorList>
            <person name="Hyun D.-W."/>
            <person name="Bae J.-W."/>
        </authorList>
    </citation>
    <scope>NUCLEOTIDE SEQUENCE [LARGE SCALE GENOMIC DNA]</scope>
    <source>
        <strain evidence="2 3">HDW12A</strain>
    </source>
</reference>
<evidence type="ECO:0000313" key="3">
    <source>
        <dbReference type="Proteomes" id="UP000502035"/>
    </source>
</evidence>
<keyword evidence="3" id="KW-1185">Reference proteome</keyword>
<dbReference type="Proteomes" id="UP000502035">
    <property type="component" value="Chromosome"/>
</dbReference>
<evidence type="ECO:0000313" key="2">
    <source>
        <dbReference type="EMBL" id="QIK75036.1"/>
    </source>
</evidence>
<organism evidence="2 3">
    <name type="scientific">Nocardioides piscis</name>
    <dbReference type="NCBI Taxonomy" id="2714938"/>
    <lineage>
        <taxon>Bacteria</taxon>
        <taxon>Bacillati</taxon>
        <taxon>Actinomycetota</taxon>
        <taxon>Actinomycetes</taxon>
        <taxon>Propionibacteriales</taxon>
        <taxon>Nocardioidaceae</taxon>
        <taxon>Nocardioides</taxon>
    </lineage>
</organism>
<dbReference type="KEGG" id="npi:G7071_05930"/>
<sequence>MARGSWGAASLLTVLLLAPGCGPTDDTVKEQPMDTPPPSASSGVDPSEQARAAVDDLAARLQTDPAAIEVVAEEPVTWRDGSLGCARPGMSYTQAMVEGLRITLRVDGADHEYHSSGDRQPFWCKDPTQ</sequence>